<dbReference type="AlphaFoldDB" id="A0AAU9EX26"/>
<evidence type="ECO:0000313" key="3">
    <source>
        <dbReference type="EMBL" id="BFF90827.1"/>
    </source>
</evidence>
<organism evidence="3 4">
    <name type="scientific">Drosophila madeirensis</name>
    <name type="common">Fruit fly</name>
    <dbReference type="NCBI Taxonomy" id="30013"/>
    <lineage>
        <taxon>Eukaryota</taxon>
        <taxon>Metazoa</taxon>
        <taxon>Ecdysozoa</taxon>
        <taxon>Arthropoda</taxon>
        <taxon>Hexapoda</taxon>
        <taxon>Insecta</taxon>
        <taxon>Pterygota</taxon>
        <taxon>Neoptera</taxon>
        <taxon>Endopterygota</taxon>
        <taxon>Diptera</taxon>
        <taxon>Brachycera</taxon>
        <taxon>Muscomorpha</taxon>
        <taxon>Ephydroidea</taxon>
        <taxon>Drosophilidae</taxon>
        <taxon>Drosophila</taxon>
        <taxon>Sophophora</taxon>
    </lineage>
</organism>
<keyword evidence="2" id="KW-1133">Transmembrane helix</keyword>
<keyword evidence="2" id="KW-0472">Membrane</keyword>
<name>A0AAU9EX26_DROMD</name>
<sequence>MTRTSIANPTEKQTWPQSESNFSREYFGHRSRIGADMTSSLLSTLSSIYTGMFNFVKSRFPFVIEAAMVTLCFASIVGRYCIMI</sequence>
<evidence type="ECO:0000256" key="2">
    <source>
        <dbReference type="SAM" id="Phobius"/>
    </source>
</evidence>
<keyword evidence="4" id="KW-1185">Reference proteome</keyword>
<evidence type="ECO:0000256" key="1">
    <source>
        <dbReference type="SAM" id="MobiDB-lite"/>
    </source>
</evidence>
<protein>
    <submittedName>
        <fullName evidence="3">Uncharacterized protein</fullName>
    </submittedName>
</protein>
<dbReference type="EMBL" id="AP029263">
    <property type="protein sequence ID" value="BFF90827.1"/>
    <property type="molecule type" value="Genomic_DNA"/>
</dbReference>
<proteinExistence type="predicted"/>
<feature type="region of interest" description="Disordered" evidence="1">
    <location>
        <begin position="1"/>
        <end position="20"/>
    </location>
</feature>
<keyword evidence="2" id="KW-0812">Transmembrane</keyword>
<reference evidence="3 4" key="1">
    <citation type="submission" date="2024-02" db="EMBL/GenBank/DDBJ databases">
        <title>A chromosome-level genome assembly of Drosophila madeirensis, a fruit fly species endemic to Madeira island.</title>
        <authorList>
            <person name="Tomihara K."/>
            <person name="Llopart A."/>
            <person name="Yamamoto D."/>
        </authorList>
    </citation>
    <scope>NUCLEOTIDE SEQUENCE [LARGE SCALE GENOMIC DNA]</scope>
    <source>
        <strain evidence="3 4">RF1</strain>
    </source>
</reference>
<gene>
    <name evidence="3" type="ORF">DMAD_09278</name>
</gene>
<feature type="transmembrane region" description="Helical" evidence="2">
    <location>
        <begin position="62"/>
        <end position="82"/>
    </location>
</feature>
<accession>A0AAU9EX26</accession>
<dbReference type="Proteomes" id="UP001500889">
    <property type="component" value="Chromosome O"/>
</dbReference>
<evidence type="ECO:0000313" key="4">
    <source>
        <dbReference type="Proteomes" id="UP001500889"/>
    </source>
</evidence>